<feature type="domain" description="TFIIB-type" evidence="1">
    <location>
        <begin position="4"/>
        <end position="39"/>
    </location>
</feature>
<accession>A0A3S3RF78</accession>
<proteinExistence type="predicted"/>
<dbReference type="Proteomes" id="UP000288215">
    <property type="component" value="Unassembled WGS sequence"/>
</dbReference>
<dbReference type="Gene3D" id="2.20.25.10">
    <property type="match status" value="1"/>
</dbReference>
<reference evidence="2 3" key="1">
    <citation type="submission" date="2018-12" db="EMBL/GenBank/DDBJ databases">
        <title>The complete genome of the methanogenic archaea of the candidate phylum Verstraetearchaeota, obtained from the metagenome of underground thermal water.</title>
        <authorList>
            <person name="Kadnikov V.V."/>
            <person name="Mardanov A.V."/>
            <person name="Beletsky A.V."/>
            <person name="Karnachuk O.V."/>
            <person name="Ravin N.V."/>
        </authorList>
    </citation>
    <scope>NUCLEOTIDE SEQUENCE [LARGE SCALE GENOMIC DNA]</scope>
    <source>
        <strain evidence="2">Ch88</strain>
    </source>
</reference>
<evidence type="ECO:0000313" key="2">
    <source>
        <dbReference type="EMBL" id="RWX74016.1"/>
    </source>
</evidence>
<protein>
    <recommendedName>
        <fullName evidence="1">TFIIB-type domain-containing protein</fullName>
    </recommendedName>
</protein>
<name>A0A3S3RF78_METS7</name>
<dbReference type="InterPro" id="IPR013137">
    <property type="entry name" value="Znf_TFIIB"/>
</dbReference>
<dbReference type="EMBL" id="RXGA01000001">
    <property type="protein sequence ID" value="RWX74016.1"/>
    <property type="molecule type" value="Genomic_DNA"/>
</dbReference>
<evidence type="ECO:0000259" key="1">
    <source>
        <dbReference type="Pfam" id="PF08271"/>
    </source>
</evidence>
<dbReference type="Pfam" id="PF08271">
    <property type="entry name" value="Zn_Ribbon_TF"/>
    <property type="match status" value="1"/>
</dbReference>
<dbReference type="AlphaFoldDB" id="A0A3S3RF78"/>
<sequence length="66" mass="7889">MSGVCPECGGTLKFDPSRKRYVCQSCGLSLSREEIDEIRYKDQKLNEEEEKERVRKEYLKWWATKK</sequence>
<evidence type="ECO:0000313" key="3">
    <source>
        <dbReference type="Proteomes" id="UP000288215"/>
    </source>
</evidence>
<organism evidence="2 3">
    <name type="scientific">Methanosuratincola subterraneus</name>
    <dbReference type="NCBI Taxonomy" id="2593994"/>
    <lineage>
        <taxon>Archaea</taxon>
        <taxon>Thermoproteota</taxon>
        <taxon>Methanosuratincolia</taxon>
        <taxon>Candidatus Methanomethylicales</taxon>
        <taxon>Candidatus Methanomethylicaceae</taxon>
        <taxon>Candidatus Methanosuratincola (ex Vanwonterghem et al. 2016)</taxon>
    </lineage>
</organism>
<gene>
    <name evidence="2" type="ORF">Metus_0041</name>
</gene>
<dbReference type="SUPFAM" id="SSF57783">
    <property type="entry name" value="Zinc beta-ribbon"/>
    <property type="match status" value="1"/>
</dbReference>
<comment type="caution">
    <text evidence="2">The sequence shown here is derived from an EMBL/GenBank/DDBJ whole genome shotgun (WGS) entry which is preliminary data.</text>
</comment>